<dbReference type="AlphaFoldDB" id="A0AAW1LCQ6"/>
<dbReference type="SMART" id="SM00733">
    <property type="entry name" value="Mterf"/>
    <property type="match status" value="7"/>
</dbReference>
<protein>
    <submittedName>
        <fullName evidence="4">Uncharacterized protein</fullName>
    </submittedName>
</protein>
<dbReference type="EMBL" id="JBDFQZ010000004">
    <property type="protein sequence ID" value="KAK9733067.1"/>
    <property type="molecule type" value="Genomic_DNA"/>
</dbReference>
<keyword evidence="2" id="KW-0804">Transcription</keyword>
<keyword evidence="2" id="KW-0806">Transcription termination</keyword>
<keyword evidence="3" id="KW-0809">Transit peptide</keyword>
<proteinExistence type="inferred from homology"/>
<dbReference type="Gene3D" id="1.25.70.10">
    <property type="entry name" value="Transcription termination factor 3, mitochondrial"/>
    <property type="match status" value="1"/>
</dbReference>
<dbReference type="PANTHER" id="PTHR13068:SF31">
    <property type="entry name" value="TRANSCRIPTION TERMINATION FACTOR MTERF2, CHLOROPLASTIC-LIKE"/>
    <property type="match status" value="1"/>
</dbReference>
<dbReference type="EMBL" id="JBDFQZ010000004">
    <property type="protein sequence ID" value="KAK9733068.1"/>
    <property type="molecule type" value="Genomic_DNA"/>
</dbReference>
<sequence>MMLKMVSFPVKSLVYLLQIRSLSTNTSKLVVDLTLKPLATVDALLKSKTQKNELLIFTKNEESVIALLKKQQFSDAQIALLVQRSPTILKCKAESNLEPKLKFLNEYGFVGNILTEVIVKNPLILRRSLNDHLIPNTEYLKGLMNNDQAAVLFVVKRATWLMTCDLKKVLQPNIDLLLKEGVGMISVLKLFMSQPRSFICPVERMSYGIETVKKFGTKPTDNMFIHALRVVLSMNESNLKKKLEIFRDLGWTDEDLAITMARQPLCFSQSEDKIRSSFELFVKTMKLRPEDVINHPKLLMYSLSKRSIPRCKVIMALKEKELMKDMHIPSLINMPGDDFTRKFILKHPTLSSSLWSLYLGNQKVDDIAVQ</sequence>
<dbReference type="GO" id="GO:0003676">
    <property type="term" value="F:nucleic acid binding"/>
    <property type="evidence" value="ECO:0007669"/>
    <property type="project" value="InterPro"/>
</dbReference>
<accession>A0AAW1LCQ6</accession>
<evidence type="ECO:0000313" key="5">
    <source>
        <dbReference type="Proteomes" id="UP001443914"/>
    </source>
</evidence>
<dbReference type="InterPro" id="IPR038538">
    <property type="entry name" value="MTERF_sf"/>
</dbReference>
<gene>
    <name evidence="4" type="ORF">RND81_04G041500</name>
</gene>
<evidence type="ECO:0000256" key="1">
    <source>
        <dbReference type="ARBA" id="ARBA00007692"/>
    </source>
</evidence>
<keyword evidence="5" id="KW-1185">Reference proteome</keyword>
<name>A0AAW1LCQ6_SAPOF</name>
<comment type="similarity">
    <text evidence="1">Belongs to the mTERF family.</text>
</comment>
<dbReference type="PANTHER" id="PTHR13068">
    <property type="entry name" value="CGI-12 PROTEIN-RELATED"/>
    <property type="match status" value="1"/>
</dbReference>
<evidence type="ECO:0000256" key="2">
    <source>
        <dbReference type="ARBA" id="ARBA00022472"/>
    </source>
</evidence>
<organism evidence="4 5">
    <name type="scientific">Saponaria officinalis</name>
    <name type="common">Common soapwort</name>
    <name type="synonym">Lychnis saponaria</name>
    <dbReference type="NCBI Taxonomy" id="3572"/>
    <lineage>
        <taxon>Eukaryota</taxon>
        <taxon>Viridiplantae</taxon>
        <taxon>Streptophyta</taxon>
        <taxon>Embryophyta</taxon>
        <taxon>Tracheophyta</taxon>
        <taxon>Spermatophyta</taxon>
        <taxon>Magnoliopsida</taxon>
        <taxon>eudicotyledons</taxon>
        <taxon>Gunneridae</taxon>
        <taxon>Pentapetalae</taxon>
        <taxon>Caryophyllales</taxon>
        <taxon>Caryophyllaceae</taxon>
        <taxon>Caryophylleae</taxon>
        <taxon>Saponaria</taxon>
    </lineage>
</organism>
<comment type="caution">
    <text evidence="4">The sequence shown here is derived from an EMBL/GenBank/DDBJ whole genome shotgun (WGS) entry which is preliminary data.</text>
</comment>
<dbReference type="Proteomes" id="UP001443914">
    <property type="component" value="Unassembled WGS sequence"/>
</dbReference>
<dbReference type="Pfam" id="PF02536">
    <property type="entry name" value="mTERF"/>
    <property type="match status" value="1"/>
</dbReference>
<keyword evidence="2" id="KW-0805">Transcription regulation</keyword>
<evidence type="ECO:0000313" key="4">
    <source>
        <dbReference type="EMBL" id="KAK9733068.1"/>
    </source>
</evidence>
<evidence type="ECO:0000256" key="3">
    <source>
        <dbReference type="ARBA" id="ARBA00022946"/>
    </source>
</evidence>
<reference evidence="4 5" key="1">
    <citation type="submission" date="2024-03" db="EMBL/GenBank/DDBJ databases">
        <title>WGS assembly of Saponaria officinalis var. Norfolk2.</title>
        <authorList>
            <person name="Jenkins J."/>
            <person name="Shu S."/>
            <person name="Grimwood J."/>
            <person name="Barry K."/>
            <person name="Goodstein D."/>
            <person name="Schmutz J."/>
            <person name="Leebens-Mack J."/>
            <person name="Osbourn A."/>
        </authorList>
    </citation>
    <scope>NUCLEOTIDE SEQUENCE [LARGE SCALE GENOMIC DNA]</scope>
    <source>
        <strain evidence="5">cv. Norfolk2</strain>
        <strain evidence="4">JIC</strain>
        <tissue evidence="4">Leaf</tissue>
    </source>
</reference>
<dbReference type="GO" id="GO:0006353">
    <property type="term" value="P:DNA-templated transcription termination"/>
    <property type="evidence" value="ECO:0007669"/>
    <property type="project" value="UniProtKB-KW"/>
</dbReference>
<dbReference type="InterPro" id="IPR003690">
    <property type="entry name" value="MTERF"/>
</dbReference>
<dbReference type="FunFam" id="1.25.70.10:FF:000001">
    <property type="entry name" value="Mitochondrial transcription termination factor-like"/>
    <property type="match status" value="1"/>
</dbReference>